<dbReference type="RefSeq" id="WP_203004367.1">
    <property type="nucleotide sequence ID" value="NZ_JADWYU010000128.1"/>
</dbReference>
<reference evidence="1" key="1">
    <citation type="submission" date="2020-12" db="EMBL/GenBank/DDBJ databases">
        <title>Genomic characterization of non-nitrogen-fixing Frankia strains.</title>
        <authorList>
            <person name="Carlos-Shanley C."/>
            <person name="Guerra T."/>
            <person name="Hahn D."/>
        </authorList>
    </citation>
    <scope>NUCLEOTIDE SEQUENCE</scope>
    <source>
        <strain evidence="1">CN6</strain>
    </source>
</reference>
<comment type="caution">
    <text evidence="1">The sequence shown here is derived from an EMBL/GenBank/DDBJ whole genome shotgun (WGS) entry which is preliminary data.</text>
</comment>
<sequence length="101" mass="10658">MRWSVALEAEGDRELTREEIVELADAVAGHGGVASGIGTTRYGTRLVVEAASRDEAVELGTAVFRAAAARAGLPSWPVGLVEAVGESDETETEQDGWVAFR</sequence>
<gene>
    <name evidence="1" type="ORF">I7412_22660</name>
</gene>
<organism evidence="1 2">
    <name type="scientific">Frankia nepalensis</name>
    <dbReference type="NCBI Taxonomy" id="1836974"/>
    <lineage>
        <taxon>Bacteria</taxon>
        <taxon>Bacillati</taxon>
        <taxon>Actinomycetota</taxon>
        <taxon>Actinomycetes</taxon>
        <taxon>Frankiales</taxon>
        <taxon>Frankiaceae</taxon>
        <taxon>Frankia</taxon>
    </lineage>
</organism>
<accession>A0A937RMA6</accession>
<name>A0A937RMA6_9ACTN</name>
<protein>
    <submittedName>
        <fullName evidence="1">Uncharacterized protein</fullName>
    </submittedName>
</protein>
<keyword evidence="2" id="KW-1185">Reference proteome</keyword>
<evidence type="ECO:0000313" key="2">
    <source>
        <dbReference type="Proteomes" id="UP000604475"/>
    </source>
</evidence>
<dbReference type="AlphaFoldDB" id="A0A937RMA6"/>
<proteinExistence type="predicted"/>
<evidence type="ECO:0000313" key="1">
    <source>
        <dbReference type="EMBL" id="MBL7629919.1"/>
    </source>
</evidence>
<dbReference type="Proteomes" id="UP000604475">
    <property type="component" value="Unassembled WGS sequence"/>
</dbReference>
<dbReference type="EMBL" id="JAEACQ010000239">
    <property type="protein sequence ID" value="MBL7629919.1"/>
    <property type="molecule type" value="Genomic_DNA"/>
</dbReference>